<comment type="caution">
    <text evidence="2">The sequence shown here is derived from an EMBL/GenBank/DDBJ whole genome shotgun (WGS) entry which is preliminary data.</text>
</comment>
<dbReference type="EMBL" id="FOEL01000002">
    <property type="protein sequence ID" value="SEP73617.1"/>
    <property type="molecule type" value="Genomic_DNA"/>
</dbReference>
<gene>
    <name evidence="2" type="ORF">SAMN02787113_00452</name>
</gene>
<protein>
    <recommendedName>
        <fullName evidence="1">HTH cro/C1-type domain-containing protein</fullName>
    </recommendedName>
</protein>
<reference evidence="2 3" key="1">
    <citation type="submission" date="2016-10" db="EMBL/GenBank/DDBJ databases">
        <authorList>
            <person name="Varghese N."/>
            <person name="Submissions S."/>
        </authorList>
    </citation>
    <scope>NUCLEOTIDE SEQUENCE [LARGE SCALE GENOMIC DNA]</scope>
    <source>
        <strain evidence="2 3">TC-13</strain>
    </source>
</reference>
<name>A0A1H9AAV1_9BACI</name>
<sequence>MKTNDIVISKVIKWLKAEDKSYQWLAEQLGVSKSLVGLMLKGERTLKSDRIEHFAKIMGITTKELVHSDTITEGQLTVNLLGELSNRHSKRELDYLLFAINDYLGLKEQVQ</sequence>
<dbReference type="GO" id="GO:0003677">
    <property type="term" value="F:DNA binding"/>
    <property type="evidence" value="ECO:0007669"/>
    <property type="project" value="InterPro"/>
</dbReference>
<dbReference type="RefSeq" id="WP_089984717.1">
    <property type="nucleotide sequence ID" value="NZ_BJOM01000011.1"/>
</dbReference>
<accession>A0A1H9AAV1</accession>
<feature type="domain" description="HTH cro/C1-type" evidence="1">
    <location>
        <begin position="25"/>
        <end position="65"/>
    </location>
</feature>
<dbReference type="Proteomes" id="UP000199410">
    <property type="component" value="Unassembled WGS sequence"/>
</dbReference>
<dbReference type="InterPro" id="IPR001387">
    <property type="entry name" value="Cro/C1-type_HTH"/>
</dbReference>
<dbReference type="AlphaFoldDB" id="A0A1H9AAV1"/>
<dbReference type="Gene3D" id="1.10.260.40">
    <property type="entry name" value="lambda repressor-like DNA-binding domains"/>
    <property type="match status" value="1"/>
</dbReference>
<dbReference type="PROSITE" id="PS50943">
    <property type="entry name" value="HTH_CROC1"/>
    <property type="match status" value="1"/>
</dbReference>
<evidence type="ECO:0000259" key="1">
    <source>
        <dbReference type="PROSITE" id="PS50943"/>
    </source>
</evidence>
<evidence type="ECO:0000313" key="2">
    <source>
        <dbReference type="EMBL" id="SEP73617.1"/>
    </source>
</evidence>
<proteinExistence type="predicted"/>
<dbReference type="InterPro" id="IPR010982">
    <property type="entry name" value="Lambda_DNA-bd_dom_sf"/>
</dbReference>
<evidence type="ECO:0000313" key="3">
    <source>
        <dbReference type="Proteomes" id="UP000199410"/>
    </source>
</evidence>
<dbReference type="SUPFAM" id="SSF47413">
    <property type="entry name" value="lambda repressor-like DNA-binding domains"/>
    <property type="match status" value="1"/>
</dbReference>
<organism evidence="2 3">
    <name type="scientific">Lysinibacillus fusiformis</name>
    <dbReference type="NCBI Taxonomy" id="28031"/>
    <lineage>
        <taxon>Bacteria</taxon>
        <taxon>Bacillati</taxon>
        <taxon>Bacillota</taxon>
        <taxon>Bacilli</taxon>
        <taxon>Bacillales</taxon>
        <taxon>Bacillaceae</taxon>
        <taxon>Lysinibacillus</taxon>
    </lineage>
</organism>
<dbReference type="CDD" id="cd00093">
    <property type="entry name" value="HTH_XRE"/>
    <property type="match status" value="1"/>
</dbReference>